<feature type="signal peptide" evidence="1">
    <location>
        <begin position="1"/>
        <end position="25"/>
    </location>
</feature>
<dbReference type="Proteomes" id="UP000654004">
    <property type="component" value="Unassembled WGS sequence"/>
</dbReference>
<dbReference type="Gene3D" id="3.30.110.70">
    <property type="entry name" value="Hypothetical protein apc22750. Chain B"/>
    <property type="match status" value="1"/>
</dbReference>
<gene>
    <name evidence="2" type="ORF">GCM10009410_21770</name>
</gene>
<accession>A0ABQ2QN48</accession>
<keyword evidence="1" id="KW-0732">Signal</keyword>
<comment type="caution">
    <text evidence="2">The sequence shown here is derived from an EMBL/GenBank/DDBJ whole genome shotgun (WGS) entry which is preliminary data.</text>
</comment>
<dbReference type="RefSeq" id="WP_188956133.1">
    <property type="nucleotide sequence ID" value="NZ_BMQW01000005.1"/>
</dbReference>
<organism evidence="2 3">
    <name type="scientific">Shewanella ulleungensis</name>
    <dbReference type="NCBI Taxonomy" id="2282699"/>
    <lineage>
        <taxon>Bacteria</taxon>
        <taxon>Pseudomonadati</taxon>
        <taxon>Pseudomonadota</taxon>
        <taxon>Gammaproteobacteria</taxon>
        <taxon>Alteromonadales</taxon>
        <taxon>Shewanellaceae</taxon>
        <taxon>Shewanella</taxon>
    </lineage>
</organism>
<keyword evidence="3" id="KW-1185">Reference proteome</keyword>
<sequence>MKKAFFATLGATAFAALLISGCSNIGLRTNAGDIAIGNVKAGNVDTYTSAEMSRFKARFLGEVTTYYCENSLNPAKLDNLPSLSSMAKSLKVQVSQRGGNAIVMKQCGRLVDPSCSAYLECNGEAYSIDRGF</sequence>
<reference evidence="3" key="1">
    <citation type="journal article" date="2019" name="Int. J. Syst. Evol. Microbiol.">
        <title>The Global Catalogue of Microorganisms (GCM) 10K type strain sequencing project: providing services to taxonomists for standard genome sequencing and annotation.</title>
        <authorList>
            <consortium name="The Broad Institute Genomics Platform"/>
            <consortium name="The Broad Institute Genome Sequencing Center for Infectious Disease"/>
            <person name="Wu L."/>
            <person name="Ma J."/>
        </authorList>
    </citation>
    <scope>NUCLEOTIDE SEQUENCE [LARGE SCALE GENOMIC DNA]</scope>
    <source>
        <strain evidence="3">JCM 32305</strain>
    </source>
</reference>
<evidence type="ECO:0000256" key="1">
    <source>
        <dbReference type="SAM" id="SignalP"/>
    </source>
</evidence>
<name>A0ABQ2QN48_9GAMM</name>
<protein>
    <recommendedName>
        <fullName evidence="4">Lipoprotein</fullName>
    </recommendedName>
</protein>
<evidence type="ECO:0008006" key="4">
    <source>
        <dbReference type="Google" id="ProtNLM"/>
    </source>
</evidence>
<feature type="chain" id="PRO_5047321118" description="Lipoprotein" evidence="1">
    <location>
        <begin position="26"/>
        <end position="132"/>
    </location>
</feature>
<evidence type="ECO:0000313" key="2">
    <source>
        <dbReference type="EMBL" id="GGP87773.1"/>
    </source>
</evidence>
<proteinExistence type="predicted"/>
<dbReference type="EMBL" id="BMQW01000005">
    <property type="protein sequence ID" value="GGP87773.1"/>
    <property type="molecule type" value="Genomic_DNA"/>
</dbReference>
<dbReference type="PROSITE" id="PS51257">
    <property type="entry name" value="PROKAR_LIPOPROTEIN"/>
    <property type="match status" value="1"/>
</dbReference>
<evidence type="ECO:0000313" key="3">
    <source>
        <dbReference type="Proteomes" id="UP000654004"/>
    </source>
</evidence>